<dbReference type="Pfam" id="PF13328">
    <property type="entry name" value="HD_4"/>
    <property type="match status" value="1"/>
</dbReference>
<keyword evidence="6" id="KW-0808">Transferase</keyword>
<dbReference type="InterPro" id="IPR007685">
    <property type="entry name" value="RelA_SpoT"/>
</dbReference>
<gene>
    <name evidence="6" type="ORF">DFJ69_0762</name>
</gene>
<dbReference type="CDD" id="cd00077">
    <property type="entry name" value="HDc"/>
    <property type="match status" value="1"/>
</dbReference>
<proteinExistence type="inferred from homology"/>
<dbReference type="GO" id="GO:0005886">
    <property type="term" value="C:plasma membrane"/>
    <property type="evidence" value="ECO:0007669"/>
    <property type="project" value="TreeGrafter"/>
</dbReference>
<dbReference type="AlphaFoldDB" id="A0A3D9SR11"/>
<dbReference type="SUPFAM" id="SSF109604">
    <property type="entry name" value="HD-domain/PDEase-like"/>
    <property type="match status" value="1"/>
</dbReference>
<evidence type="ECO:0000256" key="2">
    <source>
        <dbReference type="ARBA" id="ARBA00025704"/>
    </source>
</evidence>
<evidence type="ECO:0000256" key="1">
    <source>
        <dbReference type="ARBA" id="ARBA00007476"/>
    </source>
</evidence>
<evidence type="ECO:0000259" key="5">
    <source>
        <dbReference type="PROSITE" id="PS51880"/>
    </source>
</evidence>
<dbReference type="Pfam" id="PF02824">
    <property type="entry name" value="TGS"/>
    <property type="match status" value="1"/>
</dbReference>
<dbReference type="SMART" id="SM00471">
    <property type="entry name" value="HDc"/>
    <property type="match status" value="1"/>
</dbReference>
<dbReference type="RefSeq" id="WP_116021187.1">
    <property type="nucleotide sequence ID" value="NZ_QTTT01000001.1"/>
</dbReference>
<evidence type="ECO:0000259" key="4">
    <source>
        <dbReference type="PROSITE" id="PS51831"/>
    </source>
</evidence>
<evidence type="ECO:0000313" key="6">
    <source>
        <dbReference type="EMBL" id="REE95375.1"/>
    </source>
</evidence>
<dbReference type="InterPro" id="IPR004095">
    <property type="entry name" value="TGS"/>
</dbReference>
<reference evidence="6 7" key="1">
    <citation type="submission" date="2018-08" db="EMBL/GenBank/DDBJ databases">
        <title>Sequencing the genomes of 1000 actinobacteria strains.</title>
        <authorList>
            <person name="Klenk H.-P."/>
        </authorList>
    </citation>
    <scope>NUCLEOTIDE SEQUENCE [LARGE SCALE GENOMIC DNA]</scope>
    <source>
        <strain evidence="6 7">DSM 43927</strain>
    </source>
</reference>
<dbReference type="InterPro" id="IPR043519">
    <property type="entry name" value="NT_sf"/>
</dbReference>
<dbReference type="SUPFAM" id="SSF81301">
    <property type="entry name" value="Nucleotidyltransferase"/>
    <property type="match status" value="1"/>
</dbReference>
<comment type="pathway">
    <text evidence="2">Purine metabolism.</text>
</comment>
<dbReference type="EMBL" id="QTTT01000001">
    <property type="protein sequence ID" value="REE95375.1"/>
    <property type="molecule type" value="Genomic_DNA"/>
</dbReference>
<dbReference type="PANTHER" id="PTHR21262:SF31">
    <property type="entry name" value="GTP PYROPHOSPHOKINASE"/>
    <property type="match status" value="1"/>
</dbReference>
<evidence type="ECO:0000313" key="7">
    <source>
        <dbReference type="Proteomes" id="UP000256661"/>
    </source>
</evidence>
<dbReference type="InterPro" id="IPR012675">
    <property type="entry name" value="Beta-grasp_dom_sf"/>
</dbReference>
<feature type="region of interest" description="Disordered" evidence="3">
    <location>
        <begin position="1"/>
        <end position="33"/>
    </location>
</feature>
<dbReference type="InterPro" id="IPR003607">
    <property type="entry name" value="HD/PDEase_dom"/>
</dbReference>
<dbReference type="CDD" id="cd05399">
    <property type="entry name" value="NT_Rel-Spo_like"/>
    <property type="match status" value="1"/>
</dbReference>
<protein>
    <submittedName>
        <fullName evidence="6">GTP pyrophosphokinase</fullName>
    </submittedName>
</protein>
<keyword evidence="6" id="KW-0418">Kinase</keyword>
<dbReference type="FunFam" id="1.10.3210.10:FF:000001">
    <property type="entry name" value="GTP pyrophosphokinase RelA"/>
    <property type="match status" value="1"/>
</dbReference>
<organism evidence="6 7">
    <name type="scientific">Thermomonospora umbrina</name>
    <dbReference type="NCBI Taxonomy" id="111806"/>
    <lineage>
        <taxon>Bacteria</taxon>
        <taxon>Bacillati</taxon>
        <taxon>Actinomycetota</taxon>
        <taxon>Actinomycetes</taxon>
        <taxon>Streptosporangiales</taxon>
        <taxon>Thermomonosporaceae</taxon>
        <taxon>Thermomonospora</taxon>
    </lineage>
</organism>
<dbReference type="PANTHER" id="PTHR21262">
    <property type="entry name" value="GUANOSINE-3',5'-BIS DIPHOSPHATE 3'-PYROPHOSPHOHYDROLASE"/>
    <property type="match status" value="1"/>
</dbReference>
<dbReference type="InterPro" id="IPR006674">
    <property type="entry name" value="HD_domain"/>
</dbReference>
<dbReference type="Gene3D" id="3.30.460.10">
    <property type="entry name" value="Beta Polymerase, domain 2"/>
    <property type="match status" value="1"/>
</dbReference>
<dbReference type="GO" id="GO:0016301">
    <property type="term" value="F:kinase activity"/>
    <property type="evidence" value="ECO:0007669"/>
    <property type="project" value="UniProtKB-KW"/>
</dbReference>
<dbReference type="Proteomes" id="UP000256661">
    <property type="component" value="Unassembled WGS sequence"/>
</dbReference>
<dbReference type="Gene3D" id="1.10.3210.10">
    <property type="entry name" value="Hypothetical protein af1432"/>
    <property type="match status" value="1"/>
</dbReference>
<dbReference type="Gene3D" id="3.10.20.30">
    <property type="match status" value="1"/>
</dbReference>
<dbReference type="SMART" id="SM00954">
    <property type="entry name" value="RelA_SpoT"/>
    <property type="match status" value="1"/>
</dbReference>
<dbReference type="GO" id="GO:0015969">
    <property type="term" value="P:guanosine tetraphosphate metabolic process"/>
    <property type="evidence" value="ECO:0007669"/>
    <property type="project" value="InterPro"/>
</dbReference>
<feature type="domain" description="TGS" evidence="5">
    <location>
        <begin position="422"/>
        <end position="484"/>
    </location>
</feature>
<accession>A0A3D9SR11</accession>
<dbReference type="PROSITE" id="PS51831">
    <property type="entry name" value="HD"/>
    <property type="match status" value="1"/>
</dbReference>
<comment type="similarity">
    <text evidence="1">Belongs to the RelA/SpoT family.</text>
</comment>
<keyword evidence="7" id="KW-1185">Reference proteome</keyword>
<evidence type="ECO:0000256" key="3">
    <source>
        <dbReference type="SAM" id="MobiDB-lite"/>
    </source>
</evidence>
<dbReference type="PROSITE" id="PS51880">
    <property type="entry name" value="TGS"/>
    <property type="match status" value="1"/>
</dbReference>
<sequence length="582" mass="62757">MTSLDPSEARLARRDRRRVLPSPPWSAPDPRDERRAAVQAALAPLLATHRTAFPDGDVHELCRAYDVAERMHRGQLRKSGAPYVTHPLAVAMILAGMGMDTPTLVAALLHDTVEDTPYTLGELRADFGEEVAVLVDGVTKLDGERWGDRKEAETFRKIVLAAAADLRVLVIKLADRLHNLRTLGFQPAHKRARYATASLELLVPFAERLGIHVLKRELDDLAFAHRDPEAHATTSAAVSRALRGAGGAFGPALARLRASLADHRLTADVSVRPRHLYAVHQDFGGDVVGLRPCEAARVLVVVDGEERDCYVALGAAHAALHPCPGRVKDHIALPKFNLYQALHTRVISPDGDPLEVIIQSRAMHPVAEYGIIAHIRDAGTEAATADAVAGRRDLVWLSRLLAWQSDAPSADFLDGLRTDLAGGNMAVFTPAGEIVALPAGATALDFAYGLGAEAGDHSIGALLNGRLAPLSAELRSGYVVEILTDPEGCPSADWLDVATTAPARVHIQQWLSRRRAEEASDLGRRRLVRALADRRVDLLSAEAHGESLAIARDLGYAEIDDMYAALGAGTLPLDDLLTRFGA</sequence>
<dbReference type="OrthoDB" id="9805041at2"/>
<dbReference type="FunFam" id="3.10.20.30:FF:000002">
    <property type="entry name" value="GTP pyrophosphokinase (RelA/SpoT)"/>
    <property type="match status" value="1"/>
</dbReference>
<feature type="domain" description="HD" evidence="4">
    <location>
        <begin position="83"/>
        <end position="180"/>
    </location>
</feature>
<name>A0A3D9SR11_9ACTN</name>
<comment type="caution">
    <text evidence="6">The sequence shown here is derived from an EMBL/GenBank/DDBJ whole genome shotgun (WGS) entry which is preliminary data.</text>
</comment>
<dbReference type="SUPFAM" id="SSF81271">
    <property type="entry name" value="TGS-like"/>
    <property type="match status" value="1"/>
</dbReference>
<dbReference type="InterPro" id="IPR012676">
    <property type="entry name" value="TGS-like"/>
</dbReference>
<dbReference type="Pfam" id="PF04607">
    <property type="entry name" value="RelA_SpoT"/>
    <property type="match status" value="1"/>
</dbReference>